<dbReference type="GO" id="GO:0006974">
    <property type="term" value="P:DNA damage response"/>
    <property type="evidence" value="ECO:0007669"/>
    <property type="project" value="TreeGrafter"/>
</dbReference>
<dbReference type="GO" id="GO:0008673">
    <property type="term" value="F:2-dehydro-3-deoxygluconokinase activity"/>
    <property type="evidence" value="ECO:0007669"/>
    <property type="project" value="TreeGrafter"/>
</dbReference>
<dbReference type="PANTHER" id="PTHR43085:SF15">
    <property type="entry name" value="2-DEHYDRO-3-DEOXYGLUCONOKINASE"/>
    <property type="match status" value="1"/>
</dbReference>
<gene>
    <name evidence="5" type="ORF">CBY09_22555</name>
</gene>
<evidence type="ECO:0000313" key="6">
    <source>
        <dbReference type="Proteomes" id="UP000215441"/>
    </source>
</evidence>
<protein>
    <submittedName>
        <fullName evidence="5">2-dehydro-3-deoxygluconokinase</fullName>
    </submittedName>
</protein>
<keyword evidence="3 5" id="KW-0418">Kinase</keyword>
<dbReference type="InterPro" id="IPR050306">
    <property type="entry name" value="PfkB_Carbo_kinase"/>
</dbReference>
<keyword evidence="2" id="KW-0808">Transferase</keyword>
<dbReference type="GO" id="GO:0019698">
    <property type="term" value="P:D-galacturonate catabolic process"/>
    <property type="evidence" value="ECO:0007669"/>
    <property type="project" value="TreeGrafter"/>
</dbReference>
<name>A0A235EFP6_9BURK</name>
<accession>A0A235EFP6</accession>
<dbReference type="PANTHER" id="PTHR43085">
    <property type="entry name" value="HEXOKINASE FAMILY MEMBER"/>
    <property type="match status" value="1"/>
</dbReference>
<dbReference type="InterPro" id="IPR029056">
    <property type="entry name" value="Ribokinase-like"/>
</dbReference>
<comment type="caution">
    <text evidence="5">The sequence shown here is derived from an EMBL/GenBank/DDBJ whole genome shotgun (WGS) entry which is preliminary data.</text>
</comment>
<sequence length="315" mass="32367">MTAAKQAVWDVVALGEALVEFNQTRPGEPQYLQGFGGDTSNAVIAAARAGARTAYLTRLGSDAFGQALLDLWAREGVDTTAVERDAQHPTGIYFVTHGAAGHEFSYLRAGSAASRMAPAWLLDAPTAVLQQCHILHVSGISLAVSASACDTAFEAMRVARAAGARVAFDPNLRLKLWPLARARACIAHAVSLCDIFLPGLDDMAALLGLSDADAIADWGHAQGAATVVVKLGADGVLLSSADPAVPRQRVAGRSVALVDATGAGDCFDGNLLARLALGDDLAAAVSYANTAASLAVQGFGAVAPLPTAQQVQALL</sequence>
<dbReference type="GO" id="GO:0005829">
    <property type="term" value="C:cytosol"/>
    <property type="evidence" value="ECO:0007669"/>
    <property type="project" value="TreeGrafter"/>
</dbReference>
<comment type="similarity">
    <text evidence="1">Belongs to the carbohydrate kinase PfkB family.</text>
</comment>
<evidence type="ECO:0000256" key="1">
    <source>
        <dbReference type="ARBA" id="ARBA00010688"/>
    </source>
</evidence>
<dbReference type="SUPFAM" id="SSF53613">
    <property type="entry name" value="Ribokinase-like"/>
    <property type="match status" value="1"/>
</dbReference>
<organism evidence="5 6">
    <name type="scientific">Acidovorax kalamii</name>
    <dbReference type="NCBI Taxonomy" id="2004485"/>
    <lineage>
        <taxon>Bacteria</taxon>
        <taxon>Pseudomonadati</taxon>
        <taxon>Pseudomonadota</taxon>
        <taxon>Betaproteobacteria</taxon>
        <taxon>Burkholderiales</taxon>
        <taxon>Comamonadaceae</taxon>
        <taxon>Acidovorax</taxon>
    </lineage>
</organism>
<dbReference type="OrthoDB" id="9795789at2"/>
<dbReference type="Proteomes" id="UP000215441">
    <property type="component" value="Unassembled WGS sequence"/>
</dbReference>
<dbReference type="AlphaFoldDB" id="A0A235EFP6"/>
<dbReference type="Gene3D" id="3.40.1190.20">
    <property type="match status" value="1"/>
</dbReference>
<evidence type="ECO:0000256" key="3">
    <source>
        <dbReference type="ARBA" id="ARBA00022777"/>
    </source>
</evidence>
<evidence type="ECO:0000259" key="4">
    <source>
        <dbReference type="Pfam" id="PF00294"/>
    </source>
</evidence>
<keyword evidence="6" id="KW-1185">Reference proteome</keyword>
<evidence type="ECO:0000313" key="5">
    <source>
        <dbReference type="EMBL" id="OYD47809.1"/>
    </source>
</evidence>
<dbReference type="InterPro" id="IPR011611">
    <property type="entry name" value="PfkB_dom"/>
</dbReference>
<dbReference type="Pfam" id="PF00294">
    <property type="entry name" value="PfkB"/>
    <property type="match status" value="1"/>
</dbReference>
<dbReference type="GO" id="GO:0042840">
    <property type="term" value="P:D-glucuronate catabolic process"/>
    <property type="evidence" value="ECO:0007669"/>
    <property type="project" value="TreeGrafter"/>
</dbReference>
<dbReference type="EMBL" id="NOIG01000015">
    <property type="protein sequence ID" value="OYD47809.1"/>
    <property type="molecule type" value="Genomic_DNA"/>
</dbReference>
<dbReference type="CDD" id="cd01166">
    <property type="entry name" value="KdgK"/>
    <property type="match status" value="1"/>
</dbReference>
<evidence type="ECO:0000256" key="2">
    <source>
        <dbReference type="ARBA" id="ARBA00022679"/>
    </source>
</evidence>
<feature type="domain" description="Carbohydrate kinase PfkB" evidence="4">
    <location>
        <begin position="10"/>
        <end position="307"/>
    </location>
</feature>
<proteinExistence type="inferred from homology"/>
<reference evidence="5 6" key="1">
    <citation type="submission" date="2017-07" db="EMBL/GenBank/DDBJ databases">
        <title>Acidovorax KNDSW TSA 6 genome sequence and assembly.</title>
        <authorList>
            <person name="Mayilraj S."/>
        </authorList>
    </citation>
    <scope>NUCLEOTIDE SEQUENCE [LARGE SCALE GENOMIC DNA]</scope>
    <source>
        <strain evidence="5 6">KNDSW-TSA6</strain>
    </source>
</reference>
<dbReference type="RefSeq" id="WP_094291819.1">
    <property type="nucleotide sequence ID" value="NZ_NOIG01000015.1"/>
</dbReference>